<gene>
    <name evidence="1" type="ORF">F511_13771</name>
</gene>
<organism evidence="1 2">
    <name type="scientific">Dorcoceras hygrometricum</name>
    <dbReference type="NCBI Taxonomy" id="472368"/>
    <lineage>
        <taxon>Eukaryota</taxon>
        <taxon>Viridiplantae</taxon>
        <taxon>Streptophyta</taxon>
        <taxon>Embryophyta</taxon>
        <taxon>Tracheophyta</taxon>
        <taxon>Spermatophyta</taxon>
        <taxon>Magnoliopsida</taxon>
        <taxon>eudicotyledons</taxon>
        <taxon>Gunneridae</taxon>
        <taxon>Pentapetalae</taxon>
        <taxon>asterids</taxon>
        <taxon>lamiids</taxon>
        <taxon>Lamiales</taxon>
        <taxon>Gesneriaceae</taxon>
        <taxon>Didymocarpoideae</taxon>
        <taxon>Trichosporeae</taxon>
        <taxon>Loxocarpinae</taxon>
        <taxon>Dorcoceras</taxon>
    </lineage>
</organism>
<name>A0A2Z7D2F4_9LAMI</name>
<dbReference type="AlphaFoldDB" id="A0A2Z7D2F4"/>
<accession>A0A2Z7D2F4</accession>
<evidence type="ECO:0000313" key="1">
    <source>
        <dbReference type="EMBL" id="KZV52499.1"/>
    </source>
</evidence>
<sequence length="163" mass="18368">MINWFLQALSVIPRGSWGDVSRRFTMIRWLPSLLSRPPPPAIAGRRPPPKLPPSEFIPTVSAWRFRPQNFVGFLVKTSKGIENSIVKRIGCSSSVQPFKGHFPRGLVGARRLVARGRSKKFKEALHGLVLSTQEMFKEEGNPTHEKLVGGLRDYIVNIIQVQD</sequence>
<keyword evidence="2" id="KW-1185">Reference proteome</keyword>
<protein>
    <submittedName>
        <fullName evidence="1">Vacuolar iron transporter 1</fullName>
    </submittedName>
</protein>
<proteinExistence type="predicted"/>
<dbReference type="Proteomes" id="UP000250235">
    <property type="component" value="Unassembled WGS sequence"/>
</dbReference>
<reference evidence="1 2" key="1">
    <citation type="journal article" date="2015" name="Proc. Natl. Acad. Sci. U.S.A.">
        <title>The resurrection genome of Boea hygrometrica: A blueprint for survival of dehydration.</title>
        <authorList>
            <person name="Xiao L."/>
            <person name="Yang G."/>
            <person name="Zhang L."/>
            <person name="Yang X."/>
            <person name="Zhao S."/>
            <person name="Ji Z."/>
            <person name="Zhou Q."/>
            <person name="Hu M."/>
            <person name="Wang Y."/>
            <person name="Chen M."/>
            <person name="Xu Y."/>
            <person name="Jin H."/>
            <person name="Xiao X."/>
            <person name="Hu G."/>
            <person name="Bao F."/>
            <person name="Hu Y."/>
            <person name="Wan P."/>
            <person name="Li L."/>
            <person name="Deng X."/>
            <person name="Kuang T."/>
            <person name="Xiang C."/>
            <person name="Zhu J.K."/>
            <person name="Oliver M.J."/>
            <person name="He Y."/>
        </authorList>
    </citation>
    <scope>NUCLEOTIDE SEQUENCE [LARGE SCALE GENOMIC DNA]</scope>
    <source>
        <strain evidence="2">cv. XS01</strain>
    </source>
</reference>
<evidence type="ECO:0000313" key="2">
    <source>
        <dbReference type="Proteomes" id="UP000250235"/>
    </source>
</evidence>
<dbReference type="EMBL" id="KQ991052">
    <property type="protein sequence ID" value="KZV52499.1"/>
    <property type="molecule type" value="Genomic_DNA"/>
</dbReference>